<dbReference type="InterPro" id="IPR006674">
    <property type="entry name" value="HD_domain"/>
</dbReference>
<dbReference type="RefSeq" id="XP_034316637.1">
    <property type="nucleotide sequence ID" value="XM_034460746.2"/>
</dbReference>
<dbReference type="Gene3D" id="1.10.3210.10">
    <property type="entry name" value="Hypothetical protein af1432"/>
    <property type="match status" value="1"/>
</dbReference>
<evidence type="ECO:0000256" key="10">
    <source>
        <dbReference type="ARBA" id="ARBA00022723"/>
    </source>
</evidence>
<dbReference type="PANTHER" id="PTHR11845">
    <property type="entry name" value="5'-DEOXYNUCLEOTIDASE HDDC2"/>
    <property type="match status" value="1"/>
</dbReference>
<dbReference type="FunFam" id="1.10.3210.10:FF:000011">
    <property type="entry name" value="HD domain-containing protein 2"/>
    <property type="match status" value="1"/>
</dbReference>
<keyword evidence="16" id="KW-1185">Reference proteome</keyword>
<dbReference type="OrthoDB" id="10254258at2759"/>
<dbReference type="GeneID" id="105330524"/>
<proteinExistence type="inferred from homology"/>
<dbReference type="EC" id="3.1.3.89" evidence="8"/>
<dbReference type="InterPro" id="IPR003607">
    <property type="entry name" value="HD/PDEase_dom"/>
</dbReference>
<evidence type="ECO:0000313" key="16">
    <source>
        <dbReference type="Proteomes" id="UP000005408"/>
    </source>
</evidence>
<dbReference type="GO" id="GO:0009159">
    <property type="term" value="P:deoxyribonucleoside monophosphate catabolic process"/>
    <property type="evidence" value="ECO:0007669"/>
    <property type="project" value="UniProtKB-ARBA"/>
</dbReference>
<dbReference type="Proteomes" id="UP000005408">
    <property type="component" value="Unassembled WGS sequence"/>
</dbReference>
<evidence type="ECO:0000256" key="13">
    <source>
        <dbReference type="ARBA" id="ARBA00032735"/>
    </source>
</evidence>
<dbReference type="AlphaFoldDB" id="A0A8W8NN10"/>
<evidence type="ECO:0000256" key="7">
    <source>
        <dbReference type="ARBA" id="ARBA00011738"/>
    </source>
</evidence>
<dbReference type="KEGG" id="crg:105330524"/>
<dbReference type="GO" id="GO:0002953">
    <property type="term" value="F:5'-deoxynucleotidase activity"/>
    <property type="evidence" value="ECO:0007669"/>
    <property type="project" value="UniProtKB-EC"/>
</dbReference>
<protein>
    <recommendedName>
        <fullName evidence="9">5'-deoxynucleotidase HDDC2</fullName>
        <ecNumber evidence="8">3.1.3.89</ecNumber>
    </recommendedName>
    <alternativeName>
        <fullName evidence="13">HD domain-containing protein 2</fullName>
    </alternativeName>
</protein>
<comment type="cofactor">
    <cofactor evidence="2">
        <name>Mn(2+)</name>
        <dbReference type="ChEBI" id="CHEBI:29035"/>
    </cofactor>
</comment>
<comment type="similarity">
    <text evidence="6">Belongs to the HDDC2 family.</text>
</comment>
<keyword evidence="12" id="KW-0460">Magnesium</keyword>
<dbReference type="GO" id="GO:0046872">
    <property type="term" value="F:metal ion binding"/>
    <property type="evidence" value="ECO:0007669"/>
    <property type="project" value="UniProtKB-KW"/>
</dbReference>
<evidence type="ECO:0000256" key="1">
    <source>
        <dbReference type="ARBA" id="ARBA00001638"/>
    </source>
</evidence>
<evidence type="ECO:0000256" key="3">
    <source>
        <dbReference type="ARBA" id="ARBA00001941"/>
    </source>
</evidence>
<evidence type="ECO:0000256" key="9">
    <source>
        <dbReference type="ARBA" id="ARBA00015933"/>
    </source>
</evidence>
<dbReference type="EnsemblMetazoa" id="G6549.6">
    <property type="protein sequence ID" value="G6549.6:cds"/>
    <property type="gene ID" value="G6549"/>
</dbReference>
<keyword evidence="11" id="KW-0378">Hydrolase</keyword>
<organism evidence="15 16">
    <name type="scientific">Magallana gigas</name>
    <name type="common">Pacific oyster</name>
    <name type="synonym">Crassostrea gigas</name>
    <dbReference type="NCBI Taxonomy" id="29159"/>
    <lineage>
        <taxon>Eukaryota</taxon>
        <taxon>Metazoa</taxon>
        <taxon>Spiralia</taxon>
        <taxon>Lophotrochozoa</taxon>
        <taxon>Mollusca</taxon>
        <taxon>Bivalvia</taxon>
        <taxon>Autobranchia</taxon>
        <taxon>Pteriomorphia</taxon>
        <taxon>Ostreida</taxon>
        <taxon>Ostreoidea</taxon>
        <taxon>Ostreidae</taxon>
        <taxon>Magallana</taxon>
    </lineage>
</organism>
<accession>A0A8W8NN10</accession>
<evidence type="ECO:0000256" key="12">
    <source>
        <dbReference type="ARBA" id="ARBA00022842"/>
    </source>
</evidence>
<dbReference type="Pfam" id="PF13023">
    <property type="entry name" value="HD_3"/>
    <property type="match status" value="1"/>
</dbReference>
<comment type="function">
    <text evidence="5">Catalyzes the dephosphorylation of the nucleoside 5'-monophosphates deoxyadenosine monophosphate (dAMP), deoxycytidine monophosphate (dCMP), deoxyguanosine monophosphate (dGMP) and deoxythymidine monophosphate (dTMP).</text>
</comment>
<comment type="cofactor">
    <cofactor evidence="3">
        <name>Co(2+)</name>
        <dbReference type="ChEBI" id="CHEBI:48828"/>
    </cofactor>
</comment>
<comment type="subunit">
    <text evidence="7">Homodimer.</text>
</comment>
<dbReference type="EnsemblMetazoa" id="G6549.1">
    <property type="protein sequence ID" value="G6549.1:cds"/>
    <property type="gene ID" value="G6549"/>
</dbReference>
<feature type="domain" description="HD/PDEase" evidence="14">
    <location>
        <begin position="33"/>
        <end position="150"/>
    </location>
</feature>
<evidence type="ECO:0000256" key="11">
    <source>
        <dbReference type="ARBA" id="ARBA00022801"/>
    </source>
</evidence>
<evidence type="ECO:0000256" key="8">
    <source>
        <dbReference type="ARBA" id="ARBA00012964"/>
    </source>
</evidence>
<comment type="cofactor">
    <cofactor evidence="4">
        <name>Mg(2+)</name>
        <dbReference type="ChEBI" id="CHEBI:18420"/>
    </cofactor>
</comment>
<comment type="catalytic activity">
    <reaction evidence="1">
        <text>a 2'-deoxyribonucleoside 5'-phosphate + H2O = a 2'-deoxyribonucleoside + phosphate</text>
        <dbReference type="Rhea" id="RHEA:36167"/>
        <dbReference type="ChEBI" id="CHEBI:15377"/>
        <dbReference type="ChEBI" id="CHEBI:18274"/>
        <dbReference type="ChEBI" id="CHEBI:43474"/>
        <dbReference type="ChEBI" id="CHEBI:65317"/>
        <dbReference type="EC" id="3.1.3.89"/>
    </reaction>
</comment>
<name>A0A8W8NN10_MAGGI</name>
<sequence length="190" mass="21986">MNTEMDKLLKFMTLIGDLKRVKRTGWVLRQVKEPESVADHMYRMAILSFLVDPTSSGLNKDRCIKISLVHDLAECIVGDLTPQDNIPKAEKQKQEMDAMKQICSLVPEEVGRELYELWEDYEFQRSEEAKFVKDLDKFEMILQAHEYETLSDCPGHLQEFFDSTAGKFKTELVKEWVKKLTTDRTGSSAT</sequence>
<evidence type="ECO:0000256" key="6">
    <source>
        <dbReference type="ARBA" id="ARBA00009999"/>
    </source>
</evidence>
<evidence type="ECO:0000256" key="2">
    <source>
        <dbReference type="ARBA" id="ARBA00001936"/>
    </source>
</evidence>
<dbReference type="InterPro" id="IPR039356">
    <property type="entry name" value="YfbR/HDDC2"/>
</dbReference>
<keyword evidence="10" id="KW-0479">Metal-binding</keyword>
<evidence type="ECO:0000256" key="4">
    <source>
        <dbReference type="ARBA" id="ARBA00001946"/>
    </source>
</evidence>
<dbReference type="PANTHER" id="PTHR11845:SF13">
    <property type="entry name" value="5'-DEOXYNUCLEOTIDASE HDDC2"/>
    <property type="match status" value="1"/>
</dbReference>
<dbReference type="SMART" id="SM00471">
    <property type="entry name" value="HDc"/>
    <property type="match status" value="1"/>
</dbReference>
<evidence type="ECO:0000313" key="15">
    <source>
        <dbReference type="EnsemblMetazoa" id="G6549.6:cds"/>
    </source>
</evidence>
<evidence type="ECO:0000259" key="14">
    <source>
        <dbReference type="SMART" id="SM00471"/>
    </source>
</evidence>
<dbReference type="OMA" id="TWRLCLM"/>
<reference evidence="15" key="1">
    <citation type="submission" date="2022-08" db="UniProtKB">
        <authorList>
            <consortium name="EnsemblMetazoa"/>
        </authorList>
    </citation>
    <scope>IDENTIFICATION</scope>
    <source>
        <strain evidence="15">05x7-T-G4-1.051#20</strain>
    </source>
</reference>
<dbReference type="GO" id="GO:0005737">
    <property type="term" value="C:cytoplasm"/>
    <property type="evidence" value="ECO:0007669"/>
    <property type="project" value="TreeGrafter"/>
</dbReference>
<dbReference type="SUPFAM" id="SSF109604">
    <property type="entry name" value="HD-domain/PDEase-like"/>
    <property type="match status" value="1"/>
</dbReference>
<evidence type="ECO:0000256" key="5">
    <source>
        <dbReference type="ARBA" id="ARBA00004074"/>
    </source>
</evidence>